<evidence type="ECO:0000313" key="1">
    <source>
        <dbReference type="EMBL" id="GBN17369.1"/>
    </source>
</evidence>
<evidence type="ECO:0000313" key="2">
    <source>
        <dbReference type="Proteomes" id="UP000499080"/>
    </source>
</evidence>
<name>A0A4Y2LSA6_ARAVE</name>
<comment type="caution">
    <text evidence="1">The sequence shown here is derived from an EMBL/GenBank/DDBJ whole genome shotgun (WGS) entry which is preliminary data.</text>
</comment>
<proteinExistence type="predicted"/>
<gene>
    <name evidence="1" type="ORF">AVEN_149647_1</name>
</gene>
<protein>
    <submittedName>
        <fullName evidence="1">Uncharacterized protein</fullName>
    </submittedName>
</protein>
<reference evidence="1 2" key="1">
    <citation type="journal article" date="2019" name="Sci. Rep.">
        <title>Orb-weaving spider Araneus ventricosus genome elucidates the spidroin gene catalogue.</title>
        <authorList>
            <person name="Kono N."/>
            <person name="Nakamura H."/>
            <person name="Ohtoshi R."/>
            <person name="Moran D.A.P."/>
            <person name="Shinohara A."/>
            <person name="Yoshida Y."/>
            <person name="Fujiwara M."/>
            <person name="Mori M."/>
            <person name="Tomita M."/>
            <person name="Arakawa K."/>
        </authorList>
    </citation>
    <scope>NUCLEOTIDE SEQUENCE [LARGE SCALE GENOMIC DNA]</scope>
</reference>
<dbReference type="OrthoDB" id="6753017at2759"/>
<dbReference type="Proteomes" id="UP000499080">
    <property type="component" value="Unassembled WGS sequence"/>
</dbReference>
<dbReference type="AlphaFoldDB" id="A0A4Y2LSA6"/>
<organism evidence="1 2">
    <name type="scientific">Araneus ventricosus</name>
    <name type="common">Orbweaver spider</name>
    <name type="synonym">Epeira ventricosa</name>
    <dbReference type="NCBI Taxonomy" id="182803"/>
    <lineage>
        <taxon>Eukaryota</taxon>
        <taxon>Metazoa</taxon>
        <taxon>Ecdysozoa</taxon>
        <taxon>Arthropoda</taxon>
        <taxon>Chelicerata</taxon>
        <taxon>Arachnida</taxon>
        <taxon>Araneae</taxon>
        <taxon>Araneomorphae</taxon>
        <taxon>Entelegynae</taxon>
        <taxon>Araneoidea</taxon>
        <taxon>Araneidae</taxon>
        <taxon>Araneus</taxon>
    </lineage>
</organism>
<accession>A0A4Y2LSA6</accession>
<dbReference type="EMBL" id="BGPR01006248">
    <property type="protein sequence ID" value="GBN17369.1"/>
    <property type="molecule type" value="Genomic_DNA"/>
</dbReference>
<keyword evidence="2" id="KW-1185">Reference proteome</keyword>
<sequence length="79" mass="8550">MSYVGAVGKLMGGSGFEEMCCEIFAKNAVVHKANGHAYARALRAHSFSQTVIGLLILEYCEENGFLSGSDVEALREIHN</sequence>